<proteinExistence type="predicted"/>
<accession>G8WP78</accession>
<evidence type="ECO:0000256" key="1">
    <source>
        <dbReference type="SAM" id="Phobius"/>
    </source>
</evidence>
<protein>
    <submittedName>
        <fullName evidence="2">Uncharacterized protein</fullName>
    </submittedName>
</protein>
<sequence>MPEGGGFSSSFVPEFSGAGVVAACSVVMAAPVGLLDGY</sequence>
<keyword evidence="1" id="KW-1133">Transmembrane helix</keyword>
<dbReference type="STRING" id="1003195.SCATT_22080"/>
<evidence type="ECO:0000313" key="2">
    <source>
        <dbReference type="EMBL" id="AEW94579.1"/>
    </source>
</evidence>
<name>G8WP78_STREN</name>
<dbReference type="KEGG" id="scy:SCATT_22080"/>
<dbReference type="HOGENOM" id="CLU_3333396_0_0_11"/>
<dbReference type="Proteomes" id="UP000007842">
    <property type="component" value="Chromosome"/>
</dbReference>
<keyword evidence="1" id="KW-0472">Membrane</keyword>
<keyword evidence="1" id="KW-0812">Transmembrane</keyword>
<evidence type="ECO:0000313" key="3">
    <source>
        <dbReference type="Proteomes" id="UP000007842"/>
    </source>
</evidence>
<gene>
    <name evidence="2" type="ordered locus">SCATT_22080</name>
</gene>
<dbReference type="EMBL" id="CP003219">
    <property type="protein sequence ID" value="AEW94579.1"/>
    <property type="molecule type" value="Genomic_DNA"/>
</dbReference>
<feature type="transmembrane region" description="Helical" evidence="1">
    <location>
        <begin position="15"/>
        <end position="35"/>
    </location>
</feature>
<organism evidence="2 3">
    <name type="scientific">Streptantibioticus cattleyicolor (strain ATCC 35852 / DSM 46488 / JCM 4925 / NBRC 14057 / NRRL 8057)</name>
    <name type="common">Streptomyces cattleya</name>
    <dbReference type="NCBI Taxonomy" id="1003195"/>
    <lineage>
        <taxon>Bacteria</taxon>
        <taxon>Bacillati</taxon>
        <taxon>Actinomycetota</taxon>
        <taxon>Actinomycetes</taxon>
        <taxon>Kitasatosporales</taxon>
        <taxon>Streptomycetaceae</taxon>
        <taxon>Streptantibioticus</taxon>
    </lineage>
</organism>
<dbReference type="AlphaFoldDB" id="G8WP78"/>
<keyword evidence="3" id="KW-1185">Reference proteome</keyword>
<reference evidence="3" key="1">
    <citation type="submission" date="2011-12" db="EMBL/GenBank/DDBJ databases">
        <title>Complete genome sequence of Streptomyces cattleya strain DSM 46488.</title>
        <authorList>
            <person name="Ou H.-Y."/>
            <person name="Li P."/>
            <person name="Zhao C."/>
            <person name="O'Hagan D."/>
            <person name="Deng Z."/>
        </authorList>
    </citation>
    <scope>NUCLEOTIDE SEQUENCE [LARGE SCALE GENOMIC DNA]</scope>
    <source>
        <strain evidence="3">ATCC 35852 / DSM 46488 / JCM 4925 / NBRC 14057 / NRRL 8057</strain>
    </source>
</reference>